<proteinExistence type="predicted"/>
<dbReference type="Pfam" id="PF14223">
    <property type="entry name" value="Retrotran_gag_2"/>
    <property type="match status" value="1"/>
</dbReference>
<evidence type="ECO:0000313" key="3">
    <source>
        <dbReference type="Proteomes" id="UP000280104"/>
    </source>
</evidence>
<dbReference type="Gramene" id="TraesJAG2D03G01200810.1">
    <property type="protein sequence ID" value="TraesJAG2D03G01200810.1.CDS1"/>
    <property type="gene ID" value="TraesJAG2D03G01200810"/>
</dbReference>
<feature type="domain" description="Reverse transcriptase Ty1/copia-type" evidence="1">
    <location>
        <begin position="243"/>
        <end position="349"/>
    </location>
</feature>
<dbReference type="Proteomes" id="UP000280104">
    <property type="component" value="Chromosome II"/>
</dbReference>
<protein>
    <recommendedName>
        <fullName evidence="1">Reverse transcriptase Ty1/copia-type domain-containing protein</fullName>
    </recommendedName>
</protein>
<dbReference type="InterPro" id="IPR043502">
    <property type="entry name" value="DNA/RNA_pol_sf"/>
</dbReference>
<dbReference type="PANTHER" id="PTHR47481">
    <property type="match status" value="1"/>
</dbReference>
<dbReference type="AlphaFoldDB" id="A0A7H4LHU2"/>
<evidence type="ECO:0000313" key="2">
    <source>
        <dbReference type="EMBL" id="SPT18180.1"/>
    </source>
</evidence>
<dbReference type="InterPro" id="IPR013103">
    <property type="entry name" value="RVT_2"/>
</dbReference>
<dbReference type="SUPFAM" id="SSF56672">
    <property type="entry name" value="DNA/RNA polymerases"/>
    <property type="match status" value="1"/>
</dbReference>
<evidence type="ECO:0000259" key="1">
    <source>
        <dbReference type="Pfam" id="PF07727"/>
    </source>
</evidence>
<name>A0A7H4LHU2_WHEAT</name>
<organism evidence="2 3">
    <name type="scientific">Triticum aestivum</name>
    <name type="common">Wheat</name>
    <dbReference type="NCBI Taxonomy" id="4565"/>
    <lineage>
        <taxon>Eukaryota</taxon>
        <taxon>Viridiplantae</taxon>
        <taxon>Streptophyta</taxon>
        <taxon>Embryophyta</taxon>
        <taxon>Tracheophyta</taxon>
        <taxon>Spermatophyta</taxon>
        <taxon>Magnoliopsida</taxon>
        <taxon>Liliopsida</taxon>
        <taxon>Poales</taxon>
        <taxon>Poaceae</taxon>
        <taxon>BOP clade</taxon>
        <taxon>Pooideae</taxon>
        <taxon>Triticodae</taxon>
        <taxon>Triticeae</taxon>
        <taxon>Triticinae</taxon>
        <taxon>Triticum</taxon>
    </lineage>
</organism>
<dbReference type="EMBL" id="LS480641">
    <property type="protein sequence ID" value="SPT18180.1"/>
    <property type="molecule type" value="Genomic_DNA"/>
</dbReference>
<accession>A0A7H4LHU2</accession>
<dbReference type="Pfam" id="PF07727">
    <property type="entry name" value="RVT_2"/>
    <property type="match status" value="1"/>
</dbReference>
<dbReference type="OMA" id="ILICPNI"/>
<sequence length="365" mass="40485">MSSSSGISHPSLSGQVIEKLSRTNYVLWRTQITPQLRGAGVFQYVDGTSPEPTKLQAAKDKDGKDTFVPNPLHPIWVREDQQVLGFLLSNLSKEVLVTVTAVTTAHALWTTLAGMYSSQSLSRVNNIRTSLINAQKGNQSAAAYFATMRGLADELAAAGKPAAATSPASAMGFSVAETAGTTSPHRTRLQKGVTKPVNYKHITKYGMVCFTGEPGEPHNLEEALNDEKWRKAMNEEFVALQKNKTWHLVPPQKGKNLIDCKWVFRIKRKSDGTIDRYKARLVAKGFKQRYGIDYEDTFSPVVKAATIRLVLSIVVSRVWSLRQLDVQNAFLHGVLKEEVYMKQPPGFVNKMFLLTFANLTNHCMG</sequence>
<dbReference type="Gramene" id="TraesLAC2D03G01145950.1">
    <property type="protein sequence ID" value="TraesLAC2D03G01145950.1.CDS1"/>
    <property type="gene ID" value="TraesLAC2D03G01145950"/>
</dbReference>
<reference evidence="2 3" key="1">
    <citation type="submission" date="2018-05" db="EMBL/GenBank/DDBJ databases">
        <authorList>
            <person name="Thind KAUR A."/>
        </authorList>
    </citation>
    <scope>NUCLEOTIDE SEQUENCE [LARGE SCALE GENOMIC DNA]</scope>
</reference>
<dbReference type="PANTHER" id="PTHR47481:SF10">
    <property type="entry name" value="COPIA-LIKE POLYPROTEIN_RETROTRANSPOSON"/>
    <property type="match status" value="1"/>
</dbReference>
<gene>
    <name evidence="2" type="ORF">CAMPLR22A2D_LOCUS2791</name>
</gene>